<reference evidence="2" key="1">
    <citation type="submission" date="2016-10" db="EMBL/GenBank/DDBJ databases">
        <authorList>
            <person name="Jeantristanb JTB J.-T."/>
            <person name="Ricardo R."/>
        </authorList>
    </citation>
    <scope>NUCLEOTIDE SEQUENCE [LARGE SCALE GENOMIC DNA]</scope>
</reference>
<dbReference type="OrthoDB" id="3344688at2759"/>
<dbReference type="AlphaFoldDB" id="A0A2X0KM08"/>
<dbReference type="PROSITE" id="PS00116">
    <property type="entry name" value="DNA_POLYMERASE_B"/>
    <property type="match status" value="1"/>
</dbReference>
<dbReference type="InterPro" id="IPR017964">
    <property type="entry name" value="DNA-dir_DNA_pol_B_CS"/>
</dbReference>
<gene>
    <name evidence="1" type="ORF">BZ3500_MVSOF-1268-A1-R1_CHR5-2G07707</name>
</gene>
<proteinExistence type="predicted"/>
<dbReference type="STRING" id="289078.A0A2X0KM08"/>
<keyword evidence="2" id="KW-1185">Reference proteome</keyword>
<dbReference type="GO" id="GO:0003676">
    <property type="term" value="F:nucleic acid binding"/>
    <property type="evidence" value="ECO:0007669"/>
    <property type="project" value="InterPro"/>
</dbReference>
<organism evidence="1 2">
    <name type="scientific">Microbotryum saponariae</name>
    <dbReference type="NCBI Taxonomy" id="289078"/>
    <lineage>
        <taxon>Eukaryota</taxon>
        <taxon>Fungi</taxon>
        <taxon>Dikarya</taxon>
        <taxon>Basidiomycota</taxon>
        <taxon>Pucciniomycotina</taxon>
        <taxon>Microbotryomycetes</taxon>
        <taxon>Microbotryales</taxon>
        <taxon>Microbotryaceae</taxon>
        <taxon>Microbotryum</taxon>
    </lineage>
</organism>
<dbReference type="EMBL" id="FMWP01000018">
    <property type="protein sequence ID" value="SCZ92206.1"/>
    <property type="molecule type" value="Genomic_DNA"/>
</dbReference>
<dbReference type="Proteomes" id="UP000249723">
    <property type="component" value="Unassembled WGS sequence"/>
</dbReference>
<name>A0A2X0KM08_9BASI</name>
<accession>A0A2X0KM08</accession>
<evidence type="ECO:0000313" key="1">
    <source>
        <dbReference type="EMBL" id="SCZ92206.1"/>
    </source>
</evidence>
<dbReference type="GO" id="GO:0000166">
    <property type="term" value="F:nucleotide binding"/>
    <property type="evidence" value="ECO:0007669"/>
    <property type="project" value="InterPro"/>
</dbReference>
<dbReference type="CDD" id="cd09272">
    <property type="entry name" value="RNase_HI_RT_Ty1"/>
    <property type="match status" value="1"/>
</dbReference>
<evidence type="ECO:0000313" key="2">
    <source>
        <dbReference type="Proteomes" id="UP000249723"/>
    </source>
</evidence>
<sequence length="121" mass="13795">MYVPDERVIQPWREDNVATNLYVPQQLATIIHEDNQATIKIANNPTHHARTKHFDVVHHFVSERVGFGEVKLVYCDTDSMVADTLTKGLGRIKFERHRQSMGMVQLSNIGTRGSVNDKSVH</sequence>
<protein>
    <submittedName>
        <fullName evidence="1">BZ3500_MvSof-1268-A1-R1_Chr5-2g07707 protein</fullName>
    </submittedName>
</protein>